<dbReference type="Proteomes" id="UP000193200">
    <property type="component" value="Unassembled WGS sequence"/>
</dbReference>
<dbReference type="EMBL" id="FWFR01000002">
    <property type="protein sequence ID" value="SLN55115.1"/>
    <property type="molecule type" value="Genomic_DNA"/>
</dbReference>
<keyword evidence="8" id="KW-1185">Reference proteome</keyword>
<dbReference type="InterPro" id="IPR011141">
    <property type="entry name" value="Polyketide_synthase_type-III"/>
</dbReference>
<keyword evidence="2 7" id="KW-0808">Transferase</keyword>
<dbReference type="InParanoid" id="A0A1Y5T3S9"/>
<dbReference type="GO" id="GO:0016747">
    <property type="term" value="F:acyltransferase activity, transferring groups other than amino-acyl groups"/>
    <property type="evidence" value="ECO:0007669"/>
    <property type="project" value="InterPro"/>
</dbReference>
<evidence type="ECO:0000256" key="2">
    <source>
        <dbReference type="ARBA" id="ARBA00022679"/>
    </source>
</evidence>
<dbReference type="PANTHER" id="PTHR11877:SF99">
    <property type="entry name" value="1,3,6,8-TETRAHYDROXYNAPHTHALENE SYNTHASE"/>
    <property type="match status" value="1"/>
</dbReference>
<evidence type="ECO:0000256" key="4">
    <source>
        <dbReference type="PIRSR" id="PIRSR000451-1"/>
    </source>
</evidence>
<gene>
    <name evidence="7" type="ORF">OCH7691_02363</name>
</gene>
<proteinExistence type="inferred from homology"/>
<dbReference type="PIRSF" id="PIRSF000451">
    <property type="entry name" value="PKS_III"/>
    <property type="match status" value="1"/>
</dbReference>
<feature type="domain" description="Chalcone/stilbene synthase C-terminal" evidence="6">
    <location>
        <begin position="206"/>
        <end position="312"/>
    </location>
</feature>
<evidence type="ECO:0000313" key="8">
    <source>
        <dbReference type="Proteomes" id="UP000193200"/>
    </source>
</evidence>
<reference evidence="7 8" key="1">
    <citation type="submission" date="2017-03" db="EMBL/GenBank/DDBJ databases">
        <authorList>
            <person name="Afonso C.L."/>
            <person name="Miller P.J."/>
            <person name="Scott M.A."/>
            <person name="Spackman E."/>
            <person name="Goraichik I."/>
            <person name="Dimitrov K.M."/>
            <person name="Suarez D.L."/>
            <person name="Swayne D.E."/>
        </authorList>
    </citation>
    <scope>NUCLEOTIDE SEQUENCE [LARGE SCALE GENOMIC DNA]</scope>
    <source>
        <strain evidence="7 8">CECT 7691</strain>
    </source>
</reference>
<dbReference type="InterPro" id="IPR012328">
    <property type="entry name" value="Chalcone/stilbene_synt_C"/>
</dbReference>
<feature type="active site" description="Acyl-thioester intermediate" evidence="4">
    <location>
        <position position="133"/>
    </location>
</feature>
<feature type="domain" description="Chalcone/stilbene synthase N-terminal" evidence="5">
    <location>
        <begin position="57"/>
        <end position="193"/>
    </location>
</feature>
<dbReference type="Pfam" id="PF02797">
    <property type="entry name" value="Chal_sti_synt_C"/>
    <property type="match status" value="1"/>
</dbReference>
<dbReference type="SUPFAM" id="SSF53901">
    <property type="entry name" value="Thiolase-like"/>
    <property type="match status" value="1"/>
</dbReference>
<evidence type="ECO:0000313" key="7">
    <source>
        <dbReference type="EMBL" id="SLN55115.1"/>
    </source>
</evidence>
<dbReference type="CDD" id="cd00831">
    <property type="entry name" value="CHS_like"/>
    <property type="match status" value="1"/>
</dbReference>
<accession>A0A1Y5T3S9</accession>
<dbReference type="PANTHER" id="PTHR11877">
    <property type="entry name" value="HYDROXYMETHYLGLUTARYL-COA SYNTHASE"/>
    <property type="match status" value="1"/>
</dbReference>
<dbReference type="InterPro" id="IPR001099">
    <property type="entry name" value="Chalcone/stilbene_synt_N"/>
</dbReference>
<comment type="similarity">
    <text evidence="1">Belongs to the thiolase-like superfamily. Chalcone/stilbene synthases family.</text>
</comment>
<dbReference type="AlphaFoldDB" id="A0A1Y5T3S9"/>
<sequence length="341" mass="36789">MATAVPRYRLDQPDVASGAARLFGDRVRDFERLRPVYENAEIETRYSCVPIDWYLTEPGFEERNRLYLENAVPLLAAAAKDCIARAGLEVADIGGIVTVSSTGIATPSLDALLMQRLPFGPDTERLPIFGLGCAGGVLGLARAAALARANPDRIYLLLVVELCGLTFRAGDRSKSNVIATALFGDGAAAALVTCRDGFEGPAITATAEHTWPDTLDIMGWNVRDDGLEVQFSRDIPTLVRRDMAGILADFLRRHELAPGDIDTFVPHPGGAKVLDALEEICGLPPGGLVEARAVLRQYGNMSAATVLFVLERSLGDRRRRRLLSSLGPGFSAAFLLLEELA</sequence>
<evidence type="ECO:0000259" key="6">
    <source>
        <dbReference type="Pfam" id="PF02797"/>
    </source>
</evidence>
<evidence type="ECO:0000256" key="3">
    <source>
        <dbReference type="ARBA" id="ARBA00023315"/>
    </source>
</evidence>
<keyword evidence="3 7" id="KW-0012">Acyltransferase</keyword>
<evidence type="ECO:0000256" key="1">
    <source>
        <dbReference type="ARBA" id="ARBA00005531"/>
    </source>
</evidence>
<dbReference type="InterPro" id="IPR016039">
    <property type="entry name" value="Thiolase-like"/>
</dbReference>
<dbReference type="Pfam" id="PF00195">
    <property type="entry name" value="Chal_sti_synt_N"/>
    <property type="match status" value="1"/>
</dbReference>
<organism evidence="7 8">
    <name type="scientific">Oceanibacterium hippocampi</name>
    <dbReference type="NCBI Taxonomy" id="745714"/>
    <lineage>
        <taxon>Bacteria</taxon>
        <taxon>Pseudomonadati</taxon>
        <taxon>Pseudomonadota</taxon>
        <taxon>Alphaproteobacteria</taxon>
        <taxon>Sneathiellales</taxon>
        <taxon>Sneathiellaceae</taxon>
        <taxon>Oceanibacterium</taxon>
    </lineage>
</organism>
<name>A0A1Y5T3S9_9PROT</name>
<dbReference type="EC" id="2.3.1.-" evidence="7"/>
<dbReference type="GO" id="GO:0030639">
    <property type="term" value="P:polyketide biosynthetic process"/>
    <property type="evidence" value="ECO:0007669"/>
    <property type="project" value="TreeGrafter"/>
</dbReference>
<evidence type="ECO:0000259" key="5">
    <source>
        <dbReference type="Pfam" id="PF00195"/>
    </source>
</evidence>
<protein>
    <submittedName>
        <fullName evidence="7">Alpha-pyrone synthesis polyketide synthase-like Pks11</fullName>
        <ecNumber evidence="7">2.3.1.-</ecNumber>
    </submittedName>
</protein>
<dbReference type="Gene3D" id="3.40.47.10">
    <property type="match status" value="2"/>
</dbReference>